<dbReference type="AlphaFoldDB" id="A0A4V2W953"/>
<dbReference type="InterPro" id="IPR013976">
    <property type="entry name" value="HDOD"/>
</dbReference>
<accession>A0A4V2W953</accession>
<reference evidence="2 3" key="1">
    <citation type="submission" date="2019-03" db="EMBL/GenBank/DDBJ databases">
        <title>Genomic Encyclopedia of Type Strains, Phase IV (KMG-IV): sequencing the most valuable type-strain genomes for metagenomic binning, comparative biology and taxonomic classification.</title>
        <authorList>
            <person name="Goeker M."/>
        </authorList>
    </citation>
    <scope>NUCLEOTIDE SEQUENCE [LARGE SCALE GENOMIC DNA]</scope>
    <source>
        <strain evidence="2 3">DSM 203</strain>
    </source>
</reference>
<dbReference type="RefSeq" id="WP_123142559.1">
    <property type="nucleotide sequence ID" value="NZ_NRRH01000024.1"/>
</dbReference>
<dbReference type="Proteomes" id="UP000295247">
    <property type="component" value="Unassembled WGS sequence"/>
</dbReference>
<dbReference type="Gene3D" id="1.10.3210.10">
    <property type="entry name" value="Hypothetical protein af1432"/>
    <property type="match status" value="1"/>
</dbReference>
<dbReference type="InterPro" id="IPR001633">
    <property type="entry name" value="EAL_dom"/>
</dbReference>
<dbReference type="PROSITE" id="PS51833">
    <property type="entry name" value="HDOD"/>
    <property type="match status" value="1"/>
</dbReference>
<dbReference type="PANTHER" id="PTHR33525:SF4">
    <property type="entry name" value="CYCLIC DI-GMP PHOSPHODIESTERASE CDGJ"/>
    <property type="match status" value="1"/>
</dbReference>
<dbReference type="SMART" id="SM00052">
    <property type="entry name" value="EAL"/>
    <property type="match status" value="1"/>
</dbReference>
<dbReference type="SUPFAM" id="SSF109604">
    <property type="entry name" value="HD-domain/PDEase-like"/>
    <property type="match status" value="1"/>
</dbReference>
<evidence type="ECO:0000313" key="3">
    <source>
        <dbReference type="Proteomes" id="UP000295247"/>
    </source>
</evidence>
<dbReference type="Pfam" id="PF00563">
    <property type="entry name" value="EAL"/>
    <property type="match status" value="1"/>
</dbReference>
<dbReference type="InterPro" id="IPR052340">
    <property type="entry name" value="RNase_Y/CdgJ"/>
</dbReference>
<proteinExistence type="predicted"/>
<protein>
    <submittedName>
        <fullName evidence="2">Diguanylate phosphodiesterase</fullName>
    </submittedName>
</protein>
<dbReference type="InterPro" id="IPR014408">
    <property type="entry name" value="dGMP_Pdiesterase_EAL/HD-GYP"/>
</dbReference>
<feature type="domain" description="HDOD" evidence="1">
    <location>
        <begin position="209"/>
        <end position="394"/>
    </location>
</feature>
<dbReference type="PANTHER" id="PTHR33525">
    <property type="match status" value="1"/>
</dbReference>
<sequence>MPTSLQSAGAMRPVFVGRQPIFDASAGIVGFELLFRAGHTDRAAIDDSDRATTELLRTVFVDIGVENLVGDRLAFINLSPRFIGREVIAALPAERTVLELSVSAGIGPQTLAAIRLLRDQGFRVALQCTGAGALPAHALEAVDLVKLDARATAAPELEAQCARLAAHGLTLIAEKIEDETTLARCRALGFDYFQGFYLSYPNVIEGQRMAGAALALLRLIETLQRPDTTVAEINRSITSDAALSLEILRLANSPRFRRREPIESVEHAIVVLGRDTIRHWALLLTLRRTQGSPVAIEQILIRARMGELLAPVLAPGDAPQRYFTLGLLSAVERFLGVALEEMVEQVRLGPELRAALFNHEGIMGLALEIIEGFEQPDTPLPDDLTVTAEALSTRYIQAIDWARETLDTLK</sequence>
<dbReference type="InterPro" id="IPR035919">
    <property type="entry name" value="EAL_sf"/>
</dbReference>
<evidence type="ECO:0000313" key="2">
    <source>
        <dbReference type="EMBL" id="TCW34050.1"/>
    </source>
</evidence>
<name>A0A4V2W953_MARGR</name>
<organism evidence="2 3">
    <name type="scientific">Marichromatium gracile</name>
    <name type="common">Chromatium gracile</name>
    <dbReference type="NCBI Taxonomy" id="1048"/>
    <lineage>
        <taxon>Bacteria</taxon>
        <taxon>Pseudomonadati</taxon>
        <taxon>Pseudomonadota</taxon>
        <taxon>Gammaproteobacteria</taxon>
        <taxon>Chromatiales</taxon>
        <taxon>Chromatiaceae</taxon>
        <taxon>Marichromatium</taxon>
    </lineage>
</organism>
<gene>
    <name evidence="2" type="ORF">EDC29_11333</name>
</gene>
<dbReference type="Gene3D" id="3.20.20.450">
    <property type="entry name" value="EAL domain"/>
    <property type="match status" value="1"/>
</dbReference>
<dbReference type="PIRSF" id="PIRSF003180">
    <property type="entry name" value="DiGMPpdiest_YuxH"/>
    <property type="match status" value="1"/>
</dbReference>
<comment type="caution">
    <text evidence="2">The sequence shown here is derived from an EMBL/GenBank/DDBJ whole genome shotgun (WGS) entry which is preliminary data.</text>
</comment>
<dbReference type="EMBL" id="SMDC01000013">
    <property type="protein sequence ID" value="TCW34050.1"/>
    <property type="molecule type" value="Genomic_DNA"/>
</dbReference>
<dbReference type="SUPFAM" id="SSF141868">
    <property type="entry name" value="EAL domain-like"/>
    <property type="match status" value="1"/>
</dbReference>
<dbReference type="Pfam" id="PF08668">
    <property type="entry name" value="HDOD"/>
    <property type="match status" value="1"/>
</dbReference>
<evidence type="ECO:0000259" key="1">
    <source>
        <dbReference type="PROSITE" id="PS51833"/>
    </source>
</evidence>